<proteinExistence type="predicted"/>
<dbReference type="PANTHER" id="PTHR12619">
    <property type="entry name" value="RFX TRANSCRIPTION FACTOR FAMILY"/>
    <property type="match status" value="1"/>
</dbReference>
<sequence>MGENFDKYYLPPDAQELIDAPQGTTIAHKDGQGSPIGIKQESSEMHPSSHPMHVTPHYVGTENMMSYPMHFEFPYNMEEARNNTLHYQEYNGPQGPHSVQVTHGRSHSSHASIGRNYQGSVPQVNPGMYGGQVLHGGMESQRLSHSPEHIHHMRGHSRNTSKSANYAQSQKMDPSPSELPVHPAHGSGGPVLFSSELELKRLASEAAKLPLAELAARVKMIDNDDSESSKNSHSITLRDKHRDIFATAWLLGVCEVSSTAVVPRNRVYARYVQSCANFGLVPITPTNMGKLVKLMFPGLRIRRLGVRGRSKYHYNGIRLIEDPDESHKMSPSSQLSPPESPNSAYSLNSPAEGLDVGQARTPTSLVSAAAESLDILELCYVPNVFHQVDQLLEVEDMSTPVTLPSIYPYLPPDTDSDIADTLYALYTIHCTTVLECMRYLHTKKLFSSFSALNTILTAPVKTLYSSESVVPWIHKCDTLVYNKMAKMLTRVYLQSVPPMVLQRLKEVAENLTKHLADSLRNKMHKEFVDCKIKSASKFVSLLTRMIAVIQTKDIASRYLKNQEARSAMLESWLNVSIPDMVEHLVPCQDRTDFLSHVLVDEVQHILSRSSDVVGDCAELVSELPSRFPGPNPRLYLVTAGSLLTACLIEIGSYGGIAKEAWYAVICWIDEFMNFCLELGGYFRNELGSSATSKHLYTEDTNDDNDDNEDTERYESNVSENVQTVDLLDRSYGTERDQNFEEMFYNVQDILHDSVLQ</sequence>
<evidence type="ECO:0000259" key="3">
    <source>
        <dbReference type="PROSITE" id="PS51526"/>
    </source>
</evidence>
<dbReference type="InterPro" id="IPR057321">
    <property type="entry name" value="RFX1-4/6/8-like_BCD"/>
</dbReference>
<dbReference type="GO" id="GO:0000978">
    <property type="term" value="F:RNA polymerase II cis-regulatory region sequence-specific DNA binding"/>
    <property type="evidence" value="ECO:0007669"/>
    <property type="project" value="TreeGrafter"/>
</dbReference>
<evidence type="ECO:0000256" key="1">
    <source>
        <dbReference type="ARBA" id="ARBA00023125"/>
    </source>
</evidence>
<name>A5DNE1_PICGU</name>
<reference evidence="4 5" key="1">
    <citation type="journal article" date="2009" name="Nature">
        <title>Evolution of pathogenicity and sexual reproduction in eight Candida genomes.</title>
        <authorList>
            <person name="Butler G."/>
            <person name="Rasmussen M.D."/>
            <person name="Lin M.F."/>
            <person name="Santos M.A."/>
            <person name="Sakthikumar S."/>
            <person name="Munro C.A."/>
            <person name="Rheinbay E."/>
            <person name="Grabherr M."/>
            <person name="Forche A."/>
            <person name="Reedy J.L."/>
            <person name="Agrafioti I."/>
            <person name="Arnaud M.B."/>
            <person name="Bates S."/>
            <person name="Brown A.J."/>
            <person name="Brunke S."/>
            <person name="Costanzo M.C."/>
            <person name="Fitzpatrick D.A."/>
            <person name="de Groot P.W."/>
            <person name="Harris D."/>
            <person name="Hoyer L.L."/>
            <person name="Hube B."/>
            <person name="Klis F.M."/>
            <person name="Kodira C."/>
            <person name="Lennard N."/>
            <person name="Logue M.E."/>
            <person name="Martin R."/>
            <person name="Neiman A.M."/>
            <person name="Nikolaou E."/>
            <person name="Quail M.A."/>
            <person name="Quinn J."/>
            <person name="Santos M.C."/>
            <person name="Schmitzberger F.F."/>
            <person name="Sherlock G."/>
            <person name="Shah P."/>
            <person name="Silverstein K.A."/>
            <person name="Skrzypek M.S."/>
            <person name="Soll D."/>
            <person name="Staggs R."/>
            <person name="Stansfield I."/>
            <person name="Stumpf M.P."/>
            <person name="Sudbery P.E."/>
            <person name="Srikantha T."/>
            <person name="Zeng Q."/>
            <person name="Berman J."/>
            <person name="Berriman M."/>
            <person name="Heitman J."/>
            <person name="Gow N.A."/>
            <person name="Lorenz M.C."/>
            <person name="Birren B.W."/>
            <person name="Kellis M."/>
            <person name="Cuomo C.A."/>
        </authorList>
    </citation>
    <scope>NUCLEOTIDE SEQUENCE [LARGE SCALE GENOMIC DNA]</scope>
    <source>
        <strain evidence="5">ATCC 6260 / CBS 566 / DSM 6381 / JCM 1539 / NBRC 10279 / NRRL Y-324</strain>
    </source>
</reference>
<feature type="region of interest" description="Disordered" evidence="2">
    <location>
        <begin position="149"/>
        <end position="187"/>
    </location>
</feature>
<dbReference type="InParanoid" id="A5DNE1"/>
<dbReference type="KEGG" id="pgu:PGUG_04792"/>
<dbReference type="InterPro" id="IPR039779">
    <property type="entry name" value="RFX-like"/>
</dbReference>
<evidence type="ECO:0000256" key="2">
    <source>
        <dbReference type="SAM" id="MobiDB-lite"/>
    </source>
</evidence>
<feature type="region of interest" description="Disordered" evidence="2">
    <location>
        <begin position="25"/>
        <end position="51"/>
    </location>
</feature>
<evidence type="ECO:0000313" key="4">
    <source>
        <dbReference type="EMBL" id="EDK40694.2"/>
    </source>
</evidence>
<feature type="compositionally biased region" description="Acidic residues" evidence="2">
    <location>
        <begin position="699"/>
        <end position="711"/>
    </location>
</feature>
<keyword evidence="5" id="KW-1185">Reference proteome</keyword>
<dbReference type="InterPro" id="IPR036390">
    <property type="entry name" value="WH_DNA-bd_sf"/>
</dbReference>
<dbReference type="VEuPathDB" id="FungiDB:PGUG_04792"/>
<gene>
    <name evidence="4" type="ORF">PGUG_04792</name>
</gene>
<dbReference type="Pfam" id="PF25340">
    <property type="entry name" value="BCD_RFX"/>
    <property type="match status" value="1"/>
</dbReference>
<dbReference type="Proteomes" id="UP000001997">
    <property type="component" value="Unassembled WGS sequence"/>
</dbReference>
<dbReference type="SUPFAM" id="SSF46785">
    <property type="entry name" value="Winged helix' DNA-binding domain"/>
    <property type="match status" value="1"/>
</dbReference>
<dbReference type="RefSeq" id="XP_001482837.2">
    <property type="nucleotide sequence ID" value="XM_001482787.1"/>
</dbReference>
<dbReference type="EMBL" id="CH408160">
    <property type="protein sequence ID" value="EDK40694.2"/>
    <property type="molecule type" value="Genomic_DNA"/>
</dbReference>
<feature type="region of interest" description="Disordered" evidence="2">
    <location>
        <begin position="694"/>
        <end position="716"/>
    </location>
</feature>
<evidence type="ECO:0000313" key="5">
    <source>
        <dbReference type="Proteomes" id="UP000001997"/>
    </source>
</evidence>
<feature type="domain" description="RFX-type winged-helix" evidence="3">
    <location>
        <begin position="246"/>
        <end position="321"/>
    </location>
</feature>
<dbReference type="InterPro" id="IPR036388">
    <property type="entry name" value="WH-like_DNA-bd_sf"/>
</dbReference>
<accession>A5DNE1</accession>
<dbReference type="Pfam" id="PF02257">
    <property type="entry name" value="RFX_DNA_binding"/>
    <property type="match status" value="1"/>
</dbReference>
<feature type="compositionally biased region" description="Polar residues" evidence="2">
    <location>
        <begin position="160"/>
        <end position="172"/>
    </location>
</feature>
<protein>
    <recommendedName>
        <fullName evidence="3">RFX-type winged-helix domain-containing protein</fullName>
    </recommendedName>
</protein>
<feature type="region of interest" description="Disordered" evidence="2">
    <location>
        <begin position="323"/>
        <end position="352"/>
    </location>
</feature>
<dbReference type="PROSITE" id="PS51526">
    <property type="entry name" value="RFX_DBD"/>
    <property type="match status" value="1"/>
</dbReference>
<dbReference type="GO" id="GO:0000981">
    <property type="term" value="F:DNA-binding transcription factor activity, RNA polymerase II-specific"/>
    <property type="evidence" value="ECO:0007669"/>
    <property type="project" value="TreeGrafter"/>
</dbReference>
<dbReference type="OMA" id="ENIRFMK"/>
<dbReference type="Gene3D" id="1.10.10.10">
    <property type="entry name" value="Winged helix-like DNA-binding domain superfamily/Winged helix DNA-binding domain"/>
    <property type="match status" value="1"/>
</dbReference>
<keyword evidence="1" id="KW-0238">DNA-binding</keyword>
<dbReference type="HOGENOM" id="CLU_011526_1_0_1"/>
<dbReference type="OrthoDB" id="10056949at2759"/>
<dbReference type="AlphaFoldDB" id="A5DNE1"/>
<feature type="compositionally biased region" description="Low complexity" evidence="2">
    <location>
        <begin position="330"/>
        <end position="343"/>
    </location>
</feature>
<dbReference type="STRING" id="294746.A5DNE1"/>
<dbReference type="InterPro" id="IPR003150">
    <property type="entry name" value="DNA-bd_RFX"/>
</dbReference>
<dbReference type="eggNOG" id="KOG3712">
    <property type="taxonomic scope" value="Eukaryota"/>
</dbReference>
<organism evidence="4 5">
    <name type="scientific">Meyerozyma guilliermondii (strain ATCC 6260 / CBS 566 / DSM 6381 / JCM 1539 / NBRC 10279 / NRRL Y-324)</name>
    <name type="common">Yeast</name>
    <name type="synonym">Candida guilliermondii</name>
    <dbReference type="NCBI Taxonomy" id="294746"/>
    <lineage>
        <taxon>Eukaryota</taxon>
        <taxon>Fungi</taxon>
        <taxon>Dikarya</taxon>
        <taxon>Ascomycota</taxon>
        <taxon>Saccharomycotina</taxon>
        <taxon>Pichiomycetes</taxon>
        <taxon>Debaryomycetaceae</taxon>
        <taxon>Meyerozyma</taxon>
    </lineage>
</organism>
<dbReference type="PANTHER" id="PTHR12619:SF5">
    <property type="entry name" value="TRANSCRIPTION FACTOR RFX4"/>
    <property type="match status" value="1"/>
</dbReference>
<dbReference type="GeneID" id="5124657"/>